<evidence type="ECO:0000313" key="2">
    <source>
        <dbReference type="EMBL" id="KHJ83289.1"/>
    </source>
</evidence>
<dbReference type="OrthoDB" id="5828068at2759"/>
<organism evidence="2 3">
    <name type="scientific">Oesophagostomum dentatum</name>
    <name type="common">Nodular worm</name>
    <dbReference type="NCBI Taxonomy" id="61180"/>
    <lineage>
        <taxon>Eukaryota</taxon>
        <taxon>Metazoa</taxon>
        <taxon>Ecdysozoa</taxon>
        <taxon>Nematoda</taxon>
        <taxon>Chromadorea</taxon>
        <taxon>Rhabditida</taxon>
        <taxon>Rhabditina</taxon>
        <taxon>Rhabditomorpha</taxon>
        <taxon>Strongyloidea</taxon>
        <taxon>Strongylidae</taxon>
        <taxon>Oesophagostomum</taxon>
    </lineage>
</organism>
<keyword evidence="3" id="KW-1185">Reference proteome</keyword>
<reference evidence="2 3" key="1">
    <citation type="submission" date="2014-03" db="EMBL/GenBank/DDBJ databases">
        <title>Draft genome of the hookworm Oesophagostomum dentatum.</title>
        <authorList>
            <person name="Mitreva M."/>
        </authorList>
    </citation>
    <scope>NUCLEOTIDE SEQUENCE [LARGE SCALE GENOMIC DNA]</scope>
    <source>
        <strain evidence="2 3">OD-Hann</strain>
    </source>
</reference>
<protein>
    <recommendedName>
        <fullName evidence="1">VWFA domain-containing protein</fullName>
    </recommendedName>
</protein>
<dbReference type="Proteomes" id="UP000053660">
    <property type="component" value="Unassembled WGS sequence"/>
</dbReference>
<dbReference type="Pfam" id="PF00092">
    <property type="entry name" value="VWA"/>
    <property type="match status" value="1"/>
</dbReference>
<proteinExistence type="predicted"/>
<evidence type="ECO:0000313" key="3">
    <source>
        <dbReference type="Proteomes" id="UP000053660"/>
    </source>
</evidence>
<dbReference type="InterPro" id="IPR002035">
    <property type="entry name" value="VWF_A"/>
</dbReference>
<evidence type="ECO:0000259" key="1">
    <source>
        <dbReference type="PROSITE" id="PS50234"/>
    </source>
</evidence>
<gene>
    <name evidence="2" type="ORF">OESDEN_17014</name>
</gene>
<dbReference type="Gene3D" id="3.40.50.410">
    <property type="entry name" value="von Willebrand factor, type A domain"/>
    <property type="match status" value="1"/>
</dbReference>
<sequence length="143" mass="15621">MVIVLTDGHSARSPKQIAADMRAQGITILAVSVTPRPYVDEAELLLIAGDQSRVFTPRNAHEFEAELMKHVGFGCEGLELGPDAKPRVRGATDVTCDSNSITLTVRTQRPMHGLMYAQHFNDEPGCMLVSLSSFEQQNLLARG</sequence>
<dbReference type="InterPro" id="IPR036465">
    <property type="entry name" value="vWFA_dom_sf"/>
</dbReference>
<dbReference type="EMBL" id="KN574170">
    <property type="protein sequence ID" value="KHJ83289.1"/>
    <property type="molecule type" value="Genomic_DNA"/>
</dbReference>
<dbReference type="AlphaFoldDB" id="A0A0B1SEC7"/>
<name>A0A0B1SEC7_OESDE</name>
<dbReference type="SUPFAM" id="SSF53300">
    <property type="entry name" value="vWA-like"/>
    <property type="match status" value="1"/>
</dbReference>
<feature type="domain" description="VWFA" evidence="1">
    <location>
        <begin position="1"/>
        <end position="71"/>
    </location>
</feature>
<dbReference type="PROSITE" id="PS50234">
    <property type="entry name" value="VWFA"/>
    <property type="match status" value="1"/>
</dbReference>
<accession>A0A0B1SEC7</accession>